<keyword evidence="1" id="KW-0732">Signal</keyword>
<organism evidence="3 4">
    <name type="scientific">Streptomyces tuirus</name>
    <dbReference type="NCBI Taxonomy" id="68278"/>
    <lineage>
        <taxon>Bacteria</taxon>
        <taxon>Bacillati</taxon>
        <taxon>Actinomycetota</taxon>
        <taxon>Actinomycetes</taxon>
        <taxon>Kitasatosporales</taxon>
        <taxon>Streptomycetaceae</taxon>
        <taxon>Streptomyces</taxon>
    </lineage>
</organism>
<keyword evidence="4" id="KW-1185">Reference proteome</keyword>
<protein>
    <submittedName>
        <fullName evidence="3">Peptidoglycan-binding protein</fullName>
    </submittedName>
</protein>
<dbReference type="SUPFAM" id="SSF47090">
    <property type="entry name" value="PGBD-like"/>
    <property type="match status" value="1"/>
</dbReference>
<evidence type="ECO:0000256" key="1">
    <source>
        <dbReference type="SAM" id="SignalP"/>
    </source>
</evidence>
<dbReference type="EMBL" id="JAGTPG010000002">
    <property type="protein sequence ID" value="MBR8643386.1"/>
    <property type="molecule type" value="Genomic_DNA"/>
</dbReference>
<dbReference type="Proteomes" id="UP000682308">
    <property type="component" value="Unassembled WGS sequence"/>
</dbReference>
<dbReference type="InterPro" id="IPR036365">
    <property type="entry name" value="PGBD-like_sf"/>
</dbReference>
<name>A0A941FMZ1_9ACTN</name>
<sequence length="153" mass="16362">MIQNRPLRARAAVFAGVLTASLLGGVIAAAPSTFAASYPTCNGVTRVKAGGTDTVNQPYYKGNGTRNCILKYGNESSAVKELQFSLHHCHKQGTGGIDGIYGDKTREAVKAVQRDAKIDVDGIYGPDTRKAMDWYFYRNGDPGRACLPGSFIG</sequence>
<dbReference type="Pfam" id="PF01471">
    <property type="entry name" value="PG_binding_1"/>
    <property type="match status" value="1"/>
</dbReference>
<evidence type="ECO:0000313" key="3">
    <source>
        <dbReference type="EMBL" id="MBR8643386.1"/>
    </source>
</evidence>
<evidence type="ECO:0000313" key="4">
    <source>
        <dbReference type="Proteomes" id="UP000682308"/>
    </source>
</evidence>
<reference evidence="3 4" key="1">
    <citation type="submission" date="2021-04" db="EMBL/GenBank/DDBJ databases">
        <title>Characterization of the biosynthetic gene cluster of new lipopeptides with antitumor activity in the genome of the marine Streptomyces PHM034.</title>
        <authorList>
            <person name="Ceniceros A."/>
            <person name="Canedo L."/>
            <person name="Mendez C."/>
            <person name="Olano C."/>
            <person name="Schleissner C."/>
            <person name="Cuevas C."/>
            <person name="De La Calle F."/>
            <person name="Salas J.A."/>
        </authorList>
    </citation>
    <scope>NUCLEOTIDE SEQUENCE [LARGE SCALE GENOMIC DNA]</scope>
    <source>
        <strain evidence="3 4">PHM034</strain>
    </source>
</reference>
<feature type="signal peptide" evidence="1">
    <location>
        <begin position="1"/>
        <end position="35"/>
    </location>
</feature>
<feature type="domain" description="Peptidoglycan binding-like" evidence="2">
    <location>
        <begin position="76"/>
        <end position="132"/>
    </location>
</feature>
<gene>
    <name evidence="3" type="ORF">KEF29_38640</name>
</gene>
<dbReference type="Gene3D" id="1.10.101.10">
    <property type="entry name" value="PGBD-like superfamily/PGBD"/>
    <property type="match status" value="1"/>
</dbReference>
<dbReference type="InterPro" id="IPR002477">
    <property type="entry name" value="Peptidoglycan-bd-like"/>
</dbReference>
<feature type="chain" id="PRO_5038865245" evidence="1">
    <location>
        <begin position="36"/>
        <end position="153"/>
    </location>
</feature>
<dbReference type="InterPro" id="IPR036366">
    <property type="entry name" value="PGBDSf"/>
</dbReference>
<dbReference type="AlphaFoldDB" id="A0A941FMZ1"/>
<proteinExistence type="predicted"/>
<evidence type="ECO:0000259" key="2">
    <source>
        <dbReference type="Pfam" id="PF01471"/>
    </source>
</evidence>
<comment type="caution">
    <text evidence="3">The sequence shown here is derived from an EMBL/GenBank/DDBJ whole genome shotgun (WGS) entry which is preliminary data.</text>
</comment>
<accession>A0A941FMZ1</accession>